<protein>
    <submittedName>
        <fullName evidence="1">Uncharacterized protein</fullName>
    </submittedName>
</protein>
<reference evidence="2" key="1">
    <citation type="journal article" date="2006" name="PLoS Biol.">
        <title>Macronuclear genome sequence of the ciliate Tetrahymena thermophila, a model eukaryote.</title>
        <authorList>
            <person name="Eisen J.A."/>
            <person name="Coyne R.S."/>
            <person name="Wu M."/>
            <person name="Wu D."/>
            <person name="Thiagarajan M."/>
            <person name="Wortman J.R."/>
            <person name="Badger J.H."/>
            <person name="Ren Q."/>
            <person name="Amedeo P."/>
            <person name="Jones K.M."/>
            <person name="Tallon L.J."/>
            <person name="Delcher A.L."/>
            <person name="Salzberg S.L."/>
            <person name="Silva J.C."/>
            <person name="Haas B.J."/>
            <person name="Majoros W.H."/>
            <person name="Farzad M."/>
            <person name="Carlton J.M."/>
            <person name="Smith R.K. Jr."/>
            <person name="Garg J."/>
            <person name="Pearlman R.E."/>
            <person name="Karrer K.M."/>
            <person name="Sun L."/>
            <person name="Manning G."/>
            <person name="Elde N.C."/>
            <person name="Turkewitz A.P."/>
            <person name="Asai D.J."/>
            <person name="Wilkes D.E."/>
            <person name="Wang Y."/>
            <person name="Cai H."/>
            <person name="Collins K."/>
            <person name="Stewart B.A."/>
            <person name="Lee S.R."/>
            <person name="Wilamowska K."/>
            <person name="Weinberg Z."/>
            <person name="Ruzzo W.L."/>
            <person name="Wloga D."/>
            <person name="Gaertig J."/>
            <person name="Frankel J."/>
            <person name="Tsao C.-C."/>
            <person name="Gorovsky M.A."/>
            <person name="Keeling P.J."/>
            <person name="Waller R.F."/>
            <person name="Patron N.J."/>
            <person name="Cherry J.M."/>
            <person name="Stover N.A."/>
            <person name="Krieger C.J."/>
            <person name="del Toro C."/>
            <person name="Ryder H.F."/>
            <person name="Williamson S.C."/>
            <person name="Barbeau R.A."/>
            <person name="Hamilton E.P."/>
            <person name="Orias E."/>
        </authorList>
    </citation>
    <scope>NUCLEOTIDE SEQUENCE [LARGE SCALE GENOMIC DNA]</scope>
    <source>
        <strain evidence="2">SB210</strain>
    </source>
</reference>
<proteinExistence type="predicted"/>
<evidence type="ECO:0000313" key="1">
    <source>
        <dbReference type="EMBL" id="EWS72335.1"/>
    </source>
</evidence>
<dbReference type="AlphaFoldDB" id="W7WZR5"/>
<sequence>MVGILFLNTGLGNLIYLNTKKISKQQKQNYVILKQMQIQNLIKNTPKNIQYFYQTCQILQIKNYFRQFFFLQFMRNIFQQENTRFIKQIQ</sequence>
<organism evidence="1 2">
    <name type="scientific">Tetrahymena thermophila (strain SB210)</name>
    <dbReference type="NCBI Taxonomy" id="312017"/>
    <lineage>
        <taxon>Eukaryota</taxon>
        <taxon>Sar</taxon>
        <taxon>Alveolata</taxon>
        <taxon>Ciliophora</taxon>
        <taxon>Intramacronucleata</taxon>
        <taxon>Oligohymenophorea</taxon>
        <taxon>Hymenostomatida</taxon>
        <taxon>Tetrahymenina</taxon>
        <taxon>Tetrahymenidae</taxon>
        <taxon>Tetrahymena</taxon>
    </lineage>
</organism>
<gene>
    <name evidence="1" type="ORF">TTHERM_000444389</name>
</gene>
<dbReference type="Proteomes" id="UP000009168">
    <property type="component" value="Unassembled WGS sequence"/>
</dbReference>
<dbReference type="EMBL" id="GG662504">
    <property type="protein sequence ID" value="EWS72335.1"/>
    <property type="molecule type" value="Genomic_DNA"/>
</dbReference>
<evidence type="ECO:0000313" key="2">
    <source>
        <dbReference type="Proteomes" id="UP000009168"/>
    </source>
</evidence>
<accession>W7WZR5</accession>
<dbReference type="RefSeq" id="XP_012655112.1">
    <property type="nucleotide sequence ID" value="XM_012799658.1"/>
</dbReference>
<dbReference type="InParanoid" id="W7WZR5"/>
<name>W7WZR5_TETTS</name>
<keyword evidence="2" id="KW-1185">Reference proteome</keyword>
<dbReference type="KEGG" id="tet:TTHERM_000444389"/>
<dbReference type="GeneID" id="24439009"/>